<dbReference type="STRING" id="43700.ENSMALP00000023042"/>
<evidence type="ECO:0000256" key="2">
    <source>
        <dbReference type="ARBA" id="ARBA00006565"/>
    </source>
</evidence>
<feature type="transmembrane region" description="Helical" evidence="6">
    <location>
        <begin position="154"/>
        <end position="174"/>
    </location>
</feature>
<accession>A0A3Q3K4H6</accession>
<proteinExistence type="inferred from homology"/>
<comment type="similarity">
    <text evidence="2">Belongs to the DRAM/TMEM150 family.</text>
</comment>
<dbReference type="InterPro" id="IPR050911">
    <property type="entry name" value="DRAM/TMEM150_Autophagy_Mod"/>
</dbReference>
<evidence type="ECO:0000256" key="6">
    <source>
        <dbReference type="SAM" id="Phobius"/>
    </source>
</evidence>
<evidence type="ECO:0000256" key="5">
    <source>
        <dbReference type="ARBA" id="ARBA00023136"/>
    </source>
</evidence>
<protein>
    <recommendedName>
        <fullName evidence="8">CWH43-like N-terminal domain-containing protein</fullName>
    </recommendedName>
</protein>
<feature type="chain" id="PRO_5018530150" description="CWH43-like N-terminal domain-containing protein" evidence="7">
    <location>
        <begin position="16"/>
        <end position="237"/>
    </location>
</feature>
<feature type="transmembrane region" description="Helical" evidence="6">
    <location>
        <begin position="51"/>
        <end position="75"/>
    </location>
</feature>
<dbReference type="GO" id="GO:0005886">
    <property type="term" value="C:plasma membrane"/>
    <property type="evidence" value="ECO:0007669"/>
    <property type="project" value="TreeGrafter"/>
</dbReference>
<dbReference type="Proteomes" id="UP000261600">
    <property type="component" value="Unplaced"/>
</dbReference>
<feature type="signal peptide" evidence="7">
    <location>
        <begin position="1"/>
        <end position="15"/>
    </location>
</feature>
<keyword evidence="10" id="KW-1185">Reference proteome</keyword>
<reference evidence="9" key="1">
    <citation type="submission" date="2025-08" db="UniProtKB">
        <authorList>
            <consortium name="Ensembl"/>
        </authorList>
    </citation>
    <scope>IDENTIFICATION</scope>
</reference>
<keyword evidence="7" id="KW-0732">Signal</keyword>
<evidence type="ECO:0000256" key="7">
    <source>
        <dbReference type="SAM" id="SignalP"/>
    </source>
</evidence>
<dbReference type="GO" id="GO:0012505">
    <property type="term" value="C:endomembrane system"/>
    <property type="evidence" value="ECO:0007669"/>
    <property type="project" value="UniProtKB-SubCell"/>
</dbReference>
<feature type="transmembrane region" description="Helical" evidence="6">
    <location>
        <begin position="124"/>
        <end position="142"/>
    </location>
</feature>
<evidence type="ECO:0000313" key="9">
    <source>
        <dbReference type="Ensembl" id="ENSMALP00000023042.1"/>
    </source>
</evidence>
<keyword evidence="5 6" id="KW-0472">Membrane</keyword>
<feature type="transmembrane region" description="Helical" evidence="6">
    <location>
        <begin position="186"/>
        <end position="203"/>
    </location>
</feature>
<dbReference type="InterPro" id="IPR019402">
    <property type="entry name" value="CWH43_N"/>
</dbReference>
<dbReference type="Ensembl" id="ENSMALT00000023480.1">
    <property type="protein sequence ID" value="ENSMALP00000023042.1"/>
    <property type="gene ID" value="ENSMALG00000016070.1"/>
</dbReference>
<dbReference type="PANTHER" id="PTHR21324:SF7">
    <property type="entry name" value="TRANSMEMBRANE PROTEIN 150C"/>
    <property type="match status" value="1"/>
</dbReference>
<comment type="subcellular location">
    <subcellularLocation>
        <location evidence="1">Endomembrane system</location>
        <topology evidence="1">Multi-pass membrane protein</topology>
    </subcellularLocation>
</comment>
<dbReference type="PANTHER" id="PTHR21324">
    <property type="entry name" value="FASTING-INDUCIBLE INTEGRAL MEMBRANE PROTEIN TM6P1-RELATED"/>
    <property type="match status" value="1"/>
</dbReference>
<keyword evidence="3 6" id="KW-0812">Transmembrane</keyword>
<evidence type="ECO:0000256" key="1">
    <source>
        <dbReference type="ARBA" id="ARBA00004127"/>
    </source>
</evidence>
<name>A0A3Q3K4H6_MONAL</name>
<dbReference type="AlphaFoldDB" id="A0A3Q3K4H6"/>
<evidence type="ECO:0000256" key="4">
    <source>
        <dbReference type="ARBA" id="ARBA00022989"/>
    </source>
</evidence>
<feature type="transmembrane region" description="Helical" evidence="6">
    <location>
        <begin position="87"/>
        <end position="112"/>
    </location>
</feature>
<evidence type="ECO:0000313" key="10">
    <source>
        <dbReference type="Proteomes" id="UP000261600"/>
    </source>
</evidence>
<evidence type="ECO:0000259" key="8">
    <source>
        <dbReference type="Pfam" id="PF10277"/>
    </source>
</evidence>
<evidence type="ECO:0000256" key="3">
    <source>
        <dbReference type="ARBA" id="ARBA00022692"/>
    </source>
</evidence>
<feature type="domain" description="CWH43-like N-terminal" evidence="8">
    <location>
        <begin position="7"/>
        <end position="207"/>
    </location>
</feature>
<reference evidence="9" key="2">
    <citation type="submission" date="2025-09" db="UniProtKB">
        <authorList>
            <consortium name="Ensembl"/>
        </authorList>
    </citation>
    <scope>IDENTIFICATION</scope>
</reference>
<sequence length="237" mass="26680">MWNFSLWALLPPVYSVCSAAGLWAILDELLNYILHKYSILPFSSLSVAGNFPPVSCIFSEVTNLAAFVGFIIAVLRYVQLRHRIDKPWLNVCCLVAFSVACFGMTLVGNFQLFTKEMIHNLGTFLAFGAGTLFCWMQSYITLKVNLNNEGKKVGIIRVLLSGSITACVILYICLMSQGLHMHATQCQWSLVMFFFIFLGTFAIEFRHSRFDIVCTDNCQRPVCLSEPLTEMSTPNQL</sequence>
<keyword evidence="4 6" id="KW-1133">Transmembrane helix</keyword>
<organism evidence="9 10">
    <name type="scientific">Monopterus albus</name>
    <name type="common">Swamp eel</name>
    <dbReference type="NCBI Taxonomy" id="43700"/>
    <lineage>
        <taxon>Eukaryota</taxon>
        <taxon>Metazoa</taxon>
        <taxon>Chordata</taxon>
        <taxon>Craniata</taxon>
        <taxon>Vertebrata</taxon>
        <taxon>Euteleostomi</taxon>
        <taxon>Actinopterygii</taxon>
        <taxon>Neopterygii</taxon>
        <taxon>Teleostei</taxon>
        <taxon>Neoteleostei</taxon>
        <taxon>Acanthomorphata</taxon>
        <taxon>Anabantaria</taxon>
        <taxon>Synbranchiformes</taxon>
        <taxon>Synbranchidae</taxon>
        <taxon>Monopterus</taxon>
    </lineage>
</organism>
<dbReference type="Pfam" id="PF10277">
    <property type="entry name" value="Frag1"/>
    <property type="match status" value="1"/>
</dbReference>